<dbReference type="Pfam" id="PF00178">
    <property type="entry name" value="Ets"/>
    <property type="match status" value="1"/>
</dbReference>
<comment type="similarity">
    <text evidence="1 3">Belongs to the ETS family.</text>
</comment>
<evidence type="ECO:0000313" key="7">
    <source>
        <dbReference type="EMBL" id="KHN83714.1"/>
    </source>
</evidence>
<dbReference type="GO" id="GO:0030154">
    <property type="term" value="P:cell differentiation"/>
    <property type="evidence" value="ECO:0007669"/>
    <property type="project" value="TreeGrafter"/>
</dbReference>
<sequence length="428" mass="48862">MTNVLMKHIKLENDDPIASGRYRPCVQISEDAHQQALAPTAIPLLSLTPGTRSKFADILRNSFSKFDIVRQRNHIPANPVLWTLAETNTWLDWAKKEFNVLDPCNQLRLEGKDLCALSEEEFLKLAPYFGEIFWEHLKMLRRDFSSWQYLPSDSPCSANACIPSTAPHINKSFLFGYDSTSSERTSEFLDTPSASSDIYDVCQGALPFHSPMVSADEKPSPLAVECMQRPPHAQGAYLHGRTPIISHFAHHSGSLSEQWNERCANYMPNQYPLPCIHHPMPQSSYNVPNHHNSESISPSSSSETEVEYGHPSPLTLPGLTGPIQLWQFLLELLMTESAKSCIAWTGDGWEFKLNDPDEVARKWGQRKNKPKMNYEKLSRGLRYYYDKNIIHKTPGKRYVYRFVCDLTSLLQMSAEQMHMKMQVKKELD</sequence>
<reference evidence="7 8" key="1">
    <citation type="submission" date="2014-11" db="EMBL/GenBank/DDBJ databases">
        <title>Genetic blueprint of the zoonotic pathogen Toxocara canis.</title>
        <authorList>
            <person name="Zhu X.-Q."/>
            <person name="Korhonen P.K."/>
            <person name="Cai H."/>
            <person name="Young N.D."/>
            <person name="Nejsum P."/>
            <person name="von Samson-Himmelstjerna G."/>
            <person name="Boag P.R."/>
            <person name="Tan P."/>
            <person name="Li Q."/>
            <person name="Min J."/>
            <person name="Yang Y."/>
            <person name="Wang X."/>
            <person name="Fang X."/>
            <person name="Hall R.S."/>
            <person name="Hofmann A."/>
            <person name="Sternberg P.W."/>
            <person name="Jex A.R."/>
            <person name="Gasser R.B."/>
        </authorList>
    </citation>
    <scope>NUCLEOTIDE SEQUENCE [LARGE SCALE GENOMIC DNA]</scope>
    <source>
        <strain evidence="7">PN_DK_2014</strain>
    </source>
</reference>
<keyword evidence="3" id="KW-0539">Nucleus</keyword>
<dbReference type="InterPro" id="IPR000418">
    <property type="entry name" value="Ets_dom"/>
</dbReference>
<evidence type="ECO:0000259" key="5">
    <source>
        <dbReference type="PROSITE" id="PS50061"/>
    </source>
</evidence>
<evidence type="ECO:0000313" key="8">
    <source>
        <dbReference type="Proteomes" id="UP000031036"/>
    </source>
</evidence>
<dbReference type="EMBL" id="JPKZ01001141">
    <property type="protein sequence ID" value="KHN83714.1"/>
    <property type="molecule type" value="Genomic_DNA"/>
</dbReference>
<dbReference type="PRINTS" id="PR00454">
    <property type="entry name" value="ETSDOMAIN"/>
</dbReference>
<dbReference type="Pfam" id="PF02198">
    <property type="entry name" value="SAM_PNT"/>
    <property type="match status" value="1"/>
</dbReference>
<organism evidence="7 8">
    <name type="scientific">Toxocara canis</name>
    <name type="common">Canine roundworm</name>
    <dbReference type="NCBI Taxonomy" id="6265"/>
    <lineage>
        <taxon>Eukaryota</taxon>
        <taxon>Metazoa</taxon>
        <taxon>Ecdysozoa</taxon>
        <taxon>Nematoda</taxon>
        <taxon>Chromadorea</taxon>
        <taxon>Rhabditida</taxon>
        <taxon>Spirurina</taxon>
        <taxon>Ascaridomorpha</taxon>
        <taxon>Ascaridoidea</taxon>
        <taxon>Toxocaridae</taxon>
        <taxon>Toxocara</taxon>
    </lineage>
</organism>
<dbReference type="PANTHER" id="PTHR11849:SF289">
    <property type="entry name" value="ETS-LIKE PROTEIN POINTED"/>
    <property type="match status" value="1"/>
</dbReference>
<dbReference type="GO" id="GO:0000981">
    <property type="term" value="F:DNA-binding transcription factor activity, RNA polymerase II-specific"/>
    <property type="evidence" value="ECO:0007669"/>
    <property type="project" value="TreeGrafter"/>
</dbReference>
<dbReference type="GO" id="GO:0043565">
    <property type="term" value="F:sequence-specific DNA binding"/>
    <property type="evidence" value="ECO:0007669"/>
    <property type="project" value="InterPro"/>
</dbReference>
<dbReference type="InterPro" id="IPR013761">
    <property type="entry name" value="SAM/pointed_sf"/>
</dbReference>
<feature type="region of interest" description="Disordered" evidence="4">
    <location>
        <begin position="287"/>
        <end position="310"/>
    </location>
</feature>
<dbReference type="Gene3D" id="1.10.10.10">
    <property type="entry name" value="Winged helix-like DNA-binding domain superfamily/Winged helix DNA-binding domain"/>
    <property type="match status" value="1"/>
</dbReference>
<dbReference type="SMART" id="SM00251">
    <property type="entry name" value="SAM_PNT"/>
    <property type="match status" value="1"/>
</dbReference>
<dbReference type="Proteomes" id="UP000031036">
    <property type="component" value="Unassembled WGS sequence"/>
</dbReference>
<dbReference type="OMA" id="NERCANY"/>
<dbReference type="GO" id="GO:0005634">
    <property type="term" value="C:nucleus"/>
    <property type="evidence" value="ECO:0007669"/>
    <property type="project" value="UniProtKB-SubCell"/>
</dbReference>
<comment type="subcellular location">
    <subcellularLocation>
        <location evidence="3">Nucleus</location>
    </subcellularLocation>
</comment>
<dbReference type="InterPro" id="IPR046328">
    <property type="entry name" value="ETS_fam"/>
</dbReference>
<feature type="domain" description="ETS" evidence="5">
    <location>
        <begin position="323"/>
        <end position="403"/>
    </location>
</feature>
<evidence type="ECO:0000256" key="1">
    <source>
        <dbReference type="ARBA" id="ARBA00005562"/>
    </source>
</evidence>
<dbReference type="SUPFAM" id="SSF47769">
    <property type="entry name" value="SAM/Pointed domain"/>
    <property type="match status" value="1"/>
</dbReference>
<protein>
    <submittedName>
        <fullName evidence="7">Protein c-ets-1-A</fullName>
    </submittedName>
</protein>
<proteinExistence type="inferred from homology"/>
<evidence type="ECO:0000259" key="6">
    <source>
        <dbReference type="PROSITE" id="PS51433"/>
    </source>
</evidence>
<dbReference type="PROSITE" id="PS50061">
    <property type="entry name" value="ETS_DOMAIN_3"/>
    <property type="match status" value="1"/>
</dbReference>
<dbReference type="InterPro" id="IPR036390">
    <property type="entry name" value="WH_DNA-bd_sf"/>
</dbReference>
<keyword evidence="2 3" id="KW-0238">DNA-binding</keyword>
<gene>
    <name evidence="7" type="primary">ets1-a</name>
    <name evidence="7" type="ORF">Tcan_07677</name>
</gene>
<feature type="domain" description="PNT" evidence="6">
    <location>
        <begin position="61"/>
        <end position="144"/>
    </location>
</feature>
<dbReference type="Gene3D" id="1.10.150.50">
    <property type="entry name" value="Transcription Factor, Ets-1"/>
    <property type="match status" value="1"/>
</dbReference>
<dbReference type="AlphaFoldDB" id="A0A0B2VQX1"/>
<dbReference type="PROSITE" id="PS00345">
    <property type="entry name" value="ETS_DOMAIN_1"/>
    <property type="match status" value="1"/>
</dbReference>
<accession>A0A0B2VQX1</accession>
<dbReference type="PROSITE" id="PS51433">
    <property type="entry name" value="PNT"/>
    <property type="match status" value="1"/>
</dbReference>
<dbReference type="OrthoDB" id="10067219at2759"/>
<evidence type="ECO:0000256" key="2">
    <source>
        <dbReference type="ARBA" id="ARBA00023125"/>
    </source>
</evidence>
<keyword evidence="8" id="KW-1185">Reference proteome</keyword>
<evidence type="ECO:0000256" key="3">
    <source>
        <dbReference type="RuleBase" id="RU004019"/>
    </source>
</evidence>
<dbReference type="InterPro" id="IPR003118">
    <property type="entry name" value="Pointed_dom"/>
</dbReference>
<feature type="compositionally biased region" description="Low complexity" evidence="4">
    <location>
        <begin position="294"/>
        <end position="303"/>
    </location>
</feature>
<name>A0A0B2VQX1_TOXCA</name>
<dbReference type="PANTHER" id="PTHR11849">
    <property type="entry name" value="ETS"/>
    <property type="match status" value="1"/>
</dbReference>
<dbReference type="SMART" id="SM00413">
    <property type="entry name" value="ETS"/>
    <property type="match status" value="1"/>
</dbReference>
<dbReference type="STRING" id="6265.A0A0B2VQX1"/>
<dbReference type="InterPro" id="IPR036388">
    <property type="entry name" value="WH-like_DNA-bd_sf"/>
</dbReference>
<dbReference type="PROSITE" id="PS00346">
    <property type="entry name" value="ETS_DOMAIN_2"/>
    <property type="match status" value="1"/>
</dbReference>
<comment type="caution">
    <text evidence="7">The sequence shown here is derived from an EMBL/GenBank/DDBJ whole genome shotgun (WGS) entry which is preliminary data.</text>
</comment>
<dbReference type="SUPFAM" id="SSF46785">
    <property type="entry name" value="Winged helix' DNA-binding domain"/>
    <property type="match status" value="1"/>
</dbReference>
<evidence type="ECO:0000256" key="4">
    <source>
        <dbReference type="SAM" id="MobiDB-lite"/>
    </source>
</evidence>